<dbReference type="GeneID" id="110246479"/>
<organism evidence="2 3">
    <name type="scientific">Exaiptasia diaphana</name>
    <name type="common">Tropical sea anemone</name>
    <name type="synonym">Aiptasia pulchella</name>
    <dbReference type="NCBI Taxonomy" id="2652724"/>
    <lineage>
        <taxon>Eukaryota</taxon>
        <taxon>Metazoa</taxon>
        <taxon>Cnidaria</taxon>
        <taxon>Anthozoa</taxon>
        <taxon>Hexacorallia</taxon>
        <taxon>Actiniaria</taxon>
        <taxon>Aiptasiidae</taxon>
        <taxon>Exaiptasia</taxon>
    </lineage>
</organism>
<evidence type="ECO:0000256" key="1">
    <source>
        <dbReference type="SAM" id="SignalP"/>
    </source>
</evidence>
<dbReference type="RefSeq" id="XP_020908486.1">
    <property type="nucleotide sequence ID" value="XM_021052827.2"/>
</dbReference>
<keyword evidence="3" id="KW-1185">Reference proteome</keyword>
<dbReference type="Proteomes" id="UP000887567">
    <property type="component" value="Unplaced"/>
</dbReference>
<feature type="signal peptide" evidence="1">
    <location>
        <begin position="1"/>
        <end position="21"/>
    </location>
</feature>
<dbReference type="EnsemblMetazoa" id="XM_021052826.2">
    <property type="protein sequence ID" value="XP_020908485.1"/>
    <property type="gene ID" value="LOC110246479"/>
</dbReference>
<feature type="chain" id="PRO_5038275486" evidence="1">
    <location>
        <begin position="22"/>
        <end position="120"/>
    </location>
</feature>
<accession>A0A913XRB1</accession>
<protein>
    <submittedName>
        <fullName evidence="2">Uncharacterized protein</fullName>
    </submittedName>
</protein>
<dbReference type="EnsemblMetazoa" id="XM_021052827.2">
    <property type="protein sequence ID" value="XP_020908486.1"/>
    <property type="gene ID" value="LOC110246479"/>
</dbReference>
<name>A0A913XRB1_EXADI</name>
<evidence type="ECO:0000313" key="3">
    <source>
        <dbReference type="Proteomes" id="UP000887567"/>
    </source>
</evidence>
<dbReference type="AlphaFoldDB" id="A0A913XRB1"/>
<reference evidence="2" key="1">
    <citation type="submission" date="2022-11" db="UniProtKB">
        <authorList>
            <consortium name="EnsemblMetazoa"/>
        </authorList>
    </citation>
    <scope>IDENTIFICATION</scope>
</reference>
<dbReference type="KEGG" id="epa:110246479"/>
<evidence type="ECO:0000313" key="2">
    <source>
        <dbReference type="EnsemblMetazoa" id="XP_020908486.1"/>
    </source>
</evidence>
<sequence>MIFVKIVTICLISMFAASVIASRSRRQVVNCTPQEIQELISMGIDIERSTIDCSVGRSRADKNSRHHNKVKAHKDQSHTNCIIDANGIKVNPYEGQYCCSPSCDRYAKHMFCIKPKFIEC</sequence>
<keyword evidence="1" id="KW-0732">Signal</keyword>
<proteinExistence type="predicted"/>
<dbReference type="RefSeq" id="XP_020908485.1">
    <property type="nucleotide sequence ID" value="XM_021052826.2"/>
</dbReference>